<evidence type="ECO:0000259" key="7">
    <source>
        <dbReference type="Pfam" id="PF25963"/>
    </source>
</evidence>
<proteinExistence type="inferred from homology"/>
<comment type="caution">
    <text evidence="8">The sequence shown here is derived from an EMBL/GenBank/DDBJ whole genome shotgun (WGS) entry which is preliminary data.</text>
</comment>
<keyword evidence="9" id="KW-1185">Reference proteome</keyword>
<evidence type="ECO:0000259" key="6">
    <source>
        <dbReference type="Pfam" id="PF25917"/>
    </source>
</evidence>
<dbReference type="PANTHER" id="PTHR30386">
    <property type="entry name" value="MEMBRANE FUSION SUBUNIT OF EMRAB-TOLC MULTIDRUG EFFLUX PUMP"/>
    <property type="match status" value="1"/>
</dbReference>
<feature type="domain" description="p-hydroxybenzoic acid efflux pump subunit AaeA-like beta-barrel" evidence="7">
    <location>
        <begin position="261"/>
        <end position="351"/>
    </location>
</feature>
<dbReference type="InterPro" id="IPR050739">
    <property type="entry name" value="MFP"/>
</dbReference>
<evidence type="ECO:0000256" key="2">
    <source>
        <dbReference type="ARBA" id="ARBA00009477"/>
    </source>
</evidence>
<dbReference type="Gene3D" id="2.40.30.170">
    <property type="match status" value="1"/>
</dbReference>
<sequence>MAGVIGATAMSTSDPNSKPTPPPRRTRLIRRVLLVGIPLVVAVAAGLVSIFGGRYVSTENAYIGAPLVNIAPEVSGQISRVLVEENQPVHKGELMLQIDPAPYRIAVAHAKAELAQAANAIRTLEARYATRQEDLALAEENVAFAKRELGRQQALAQRQLTSDSELEKYRHDYTTARREQASIERDLKRIATSLGGKVDLPVEQHPDYQVAKADLEQAELDLEHTHIRAPFDGIAAKTPDPGTYARASAAVMSLVGNRDLWIDANFKETDLTRVKPGQAVSIEVDTYPDHEFHGHVASIAQATGAEFSVLPAQNATGNWVKVVQRIPVRIRFDDLPSDTGLRVGMSTIVDIDTGYPDAHVPLVGWLRGMVSEAHANETGAE</sequence>
<dbReference type="Pfam" id="PF25917">
    <property type="entry name" value="BSH_RND"/>
    <property type="match status" value="1"/>
</dbReference>
<evidence type="ECO:0000256" key="4">
    <source>
        <dbReference type="SAM" id="MobiDB-lite"/>
    </source>
</evidence>
<dbReference type="RefSeq" id="WP_131483310.1">
    <property type="nucleotide sequence ID" value="NZ_SJDL01000034.1"/>
</dbReference>
<dbReference type="PANTHER" id="PTHR30386:SF19">
    <property type="entry name" value="MULTIDRUG EXPORT PROTEIN EMRA-RELATED"/>
    <property type="match status" value="1"/>
</dbReference>
<dbReference type="Gene3D" id="2.40.50.100">
    <property type="match status" value="1"/>
</dbReference>
<name>A0ABY1ZG54_9GAMM</name>
<comment type="similarity">
    <text evidence="2">Belongs to the membrane fusion protein (MFP) (TC 8.A.1) family.</text>
</comment>
<keyword evidence="3" id="KW-0175">Coiled coil</keyword>
<keyword evidence="5" id="KW-1133">Transmembrane helix</keyword>
<evidence type="ECO:0000313" key="9">
    <source>
        <dbReference type="Proteomes" id="UP000313645"/>
    </source>
</evidence>
<dbReference type="EMBL" id="SJDL01000034">
    <property type="protein sequence ID" value="TBW50574.1"/>
    <property type="molecule type" value="Genomic_DNA"/>
</dbReference>
<gene>
    <name evidence="8" type="ORF">EZI54_18210</name>
</gene>
<feature type="transmembrane region" description="Helical" evidence="5">
    <location>
        <begin position="32"/>
        <end position="52"/>
    </location>
</feature>
<dbReference type="Pfam" id="PF25963">
    <property type="entry name" value="Beta-barrel_AAEA"/>
    <property type="match status" value="1"/>
</dbReference>
<organism evidence="8 9">
    <name type="scientific">Marinobacter halodurans</name>
    <dbReference type="NCBI Taxonomy" id="2528979"/>
    <lineage>
        <taxon>Bacteria</taxon>
        <taxon>Pseudomonadati</taxon>
        <taxon>Pseudomonadota</taxon>
        <taxon>Gammaproteobacteria</taxon>
        <taxon>Pseudomonadales</taxon>
        <taxon>Marinobacteraceae</taxon>
        <taxon>Marinobacter</taxon>
    </lineage>
</organism>
<evidence type="ECO:0000256" key="3">
    <source>
        <dbReference type="SAM" id="Coils"/>
    </source>
</evidence>
<feature type="coiled-coil region" evidence="3">
    <location>
        <begin position="107"/>
        <end position="155"/>
    </location>
</feature>
<feature type="domain" description="Multidrug resistance protein MdtA-like barrel-sandwich hybrid" evidence="6">
    <location>
        <begin position="68"/>
        <end position="248"/>
    </location>
</feature>
<evidence type="ECO:0000256" key="5">
    <source>
        <dbReference type="SAM" id="Phobius"/>
    </source>
</evidence>
<protein>
    <submittedName>
        <fullName evidence="8">HlyD family secretion protein</fullName>
    </submittedName>
</protein>
<keyword evidence="5" id="KW-0812">Transmembrane</keyword>
<keyword evidence="5" id="KW-0472">Membrane</keyword>
<dbReference type="InterPro" id="IPR058625">
    <property type="entry name" value="MdtA-like_BSH"/>
</dbReference>
<evidence type="ECO:0000313" key="8">
    <source>
        <dbReference type="EMBL" id="TBW50574.1"/>
    </source>
</evidence>
<accession>A0ABY1ZG54</accession>
<evidence type="ECO:0000256" key="1">
    <source>
        <dbReference type="ARBA" id="ARBA00004196"/>
    </source>
</evidence>
<reference evidence="8 9" key="1">
    <citation type="submission" date="2019-02" db="EMBL/GenBank/DDBJ databases">
        <title>Marinobacter halodurans sp. nov., a marine bacterium isolated from sea tidal flat.</title>
        <authorList>
            <person name="Yoo Y."/>
            <person name="Lee D.W."/>
            <person name="Kim B.S."/>
            <person name="Kim J.-J."/>
        </authorList>
    </citation>
    <scope>NUCLEOTIDE SEQUENCE [LARGE SCALE GENOMIC DNA]</scope>
    <source>
        <strain evidence="8 9">YJ-S3-2</strain>
    </source>
</reference>
<dbReference type="SUPFAM" id="SSF111369">
    <property type="entry name" value="HlyD-like secretion proteins"/>
    <property type="match status" value="2"/>
</dbReference>
<dbReference type="Proteomes" id="UP000313645">
    <property type="component" value="Unassembled WGS sequence"/>
</dbReference>
<dbReference type="InterPro" id="IPR058634">
    <property type="entry name" value="AaeA-lik-b-barrel"/>
</dbReference>
<comment type="subcellular location">
    <subcellularLocation>
        <location evidence="1">Cell envelope</location>
    </subcellularLocation>
</comment>
<feature type="region of interest" description="Disordered" evidence="4">
    <location>
        <begin position="1"/>
        <end position="24"/>
    </location>
</feature>